<feature type="active site" evidence="1">
    <location>
        <position position="50"/>
    </location>
</feature>
<dbReference type="SUPFAM" id="SSF54506">
    <property type="entry name" value="Diaminopimelate epimerase-like"/>
    <property type="match status" value="1"/>
</dbReference>
<dbReference type="Proteomes" id="UP001251528">
    <property type="component" value="Unassembled WGS sequence"/>
</dbReference>
<dbReference type="GO" id="GO:0005737">
    <property type="term" value="C:cytoplasm"/>
    <property type="evidence" value="ECO:0007669"/>
    <property type="project" value="TreeGrafter"/>
</dbReference>
<dbReference type="PIRSF" id="PIRSF016184">
    <property type="entry name" value="PhzC_PhzF"/>
    <property type="match status" value="1"/>
</dbReference>
<evidence type="ECO:0000313" key="3">
    <source>
        <dbReference type="Proteomes" id="UP001251528"/>
    </source>
</evidence>
<gene>
    <name evidence="2" type="ORF">QQS21_010646</name>
</gene>
<organism evidence="2 3">
    <name type="scientific">Conoideocrella luteorostrata</name>
    <dbReference type="NCBI Taxonomy" id="1105319"/>
    <lineage>
        <taxon>Eukaryota</taxon>
        <taxon>Fungi</taxon>
        <taxon>Dikarya</taxon>
        <taxon>Ascomycota</taxon>
        <taxon>Pezizomycotina</taxon>
        <taxon>Sordariomycetes</taxon>
        <taxon>Hypocreomycetidae</taxon>
        <taxon>Hypocreales</taxon>
        <taxon>Clavicipitaceae</taxon>
        <taxon>Conoideocrella</taxon>
    </lineage>
</organism>
<dbReference type="NCBIfam" id="TIGR00654">
    <property type="entry name" value="PhzF_family"/>
    <property type="match status" value="1"/>
</dbReference>
<accession>A0AAJ0CES7</accession>
<dbReference type="PANTHER" id="PTHR13774">
    <property type="entry name" value="PHENAZINE BIOSYNTHESIS PROTEIN"/>
    <property type="match status" value="1"/>
</dbReference>
<name>A0AAJ0CES7_9HYPO</name>
<evidence type="ECO:0008006" key="4">
    <source>
        <dbReference type="Google" id="ProtNLM"/>
    </source>
</evidence>
<dbReference type="AlphaFoldDB" id="A0AAJ0CES7"/>
<keyword evidence="3" id="KW-1185">Reference proteome</keyword>
<dbReference type="Gene3D" id="3.10.310.10">
    <property type="entry name" value="Diaminopimelate Epimerase, Chain A, domain 1"/>
    <property type="match status" value="2"/>
</dbReference>
<proteinExistence type="predicted"/>
<dbReference type="GO" id="GO:0016853">
    <property type="term" value="F:isomerase activity"/>
    <property type="evidence" value="ECO:0007669"/>
    <property type="project" value="TreeGrafter"/>
</dbReference>
<evidence type="ECO:0000313" key="2">
    <source>
        <dbReference type="EMBL" id="KAK2591661.1"/>
    </source>
</evidence>
<protein>
    <recommendedName>
        <fullName evidence="4">Phenazine biosynthesis protein</fullName>
    </recommendedName>
</protein>
<comment type="caution">
    <text evidence="2">The sequence shown here is derived from an EMBL/GenBank/DDBJ whole genome shotgun (WGS) entry which is preliminary data.</text>
</comment>
<dbReference type="InterPro" id="IPR003719">
    <property type="entry name" value="Phenazine_PhzF-like"/>
</dbReference>
<dbReference type="PANTHER" id="PTHR13774:SF32">
    <property type="entry name" value="ANTISENSE-ENHANCING SEQUENCE 1"/>
    <property type="match status" value="1"/>
</dbReference>
<dbReference type="EMBL" id="JASWJB010000318">
    <property type="protein sequence ID" value="KAK2591661.1"/>
    <property type="molecule type" value="Genomic_DNA"/>
</dbReference>
<sequence>MPTELPFQTFDVFTSTRYKGNPLAIVTIPPSLILTHIQKQLIAREFNLSETVFIHDVDASSPSSTRNIDIFLPLAEIPFAGHPTIGAAVSLADKNVTTLVTKAGPIPLRQTDLPKNLYNADNLQANPQIRDMELNAPVVSIVNGVTFILIELPSLEELAQVRQTAVEFPSEQFLDERWNNGLVARLYYVKMGETKYENGLPVVTLRTRMMEQSFEDPATGSAACCLGSYLSIQGDKQTTPSRRYDITQGVEMGKESNIVVKVQVKDEKIDTVHLAGTAVQAMRGFVFV</sequence>
<evidence type="ECO:0000256" key="1">
    <source>
        <dbReference type="PIRSR" id="PIRSR016184-1"/>
    </source>
</evidence>
<dbReference type="Pfam" id="PF02567">
    <property type="entry name" value="PhzC-PhzF"/>
    <property type="match status" value="1"/>
</dbReference>
<reference evidence="2" key="1">
    <citation type="submission" date="2023-06" db="EMBL/GenBank/DDBJ databases">
        <title>Conoideocrella luteorostrata (Hypocreales: Clavicipitaceae), a potential biocontrol fungus for elongate hemlock scale in United States Christmas tree production areas.</title>
        <authorList>
            <person name="Barrett H."/>
            <person name="Lovett B."/>
            <person name="Macias A.M."/>
            <person name="Stajich J.E."/>
            <person name="Kasson M.T."/>
        </authorList>
    </citation>
    <scope>NUCLEOTIDE SEQUENCE</scope>
    <source>
        <strain evidence="2">ARSEF 14590</strain>
    </source>
</reference>